<dbReference type="Proteomes" id="UP001500630">
    <property type="component" value="Unassembled WGS sequence"/>
</dbReference>
<evidence type="ECO:0000256" key="1">
    <source>
        <dbReference type="SAM" id="Phobius"/>
    </source>
</evidence>
<evidence type="ECO:0000313" key="4">
    <source>
        <dbReference type="Proteomes" id="UP001500630"/>
    </source>
</evidence>
<feature type="transmembrane region" description="Helical" evidence="1">
    <location>
        <begin position="70"/>
        <end position="96"/>
    </location>
</feature>
<sequence length="113" mass="11534">MYTSDADAGRAHPAGPPTSGLAVASLIFGIAGLVGSWCLLGIPSIAAVVLGHAATRQTKRGLRPGHGLAVAGLILGYVVAIPAIIVSVIFGVMVFVHPAQAAAWFNGVLDWFF</sequence>
<keyword evidence="1" id="KW-0472">Membrane</keyword>
<protein>
    <recommendedName>
        <fullName evidence="2">DUF4190 domain-containing protein</fullName>
    </recommendedName>
</protein>
<keyword evidence="4" id="KW-1185">Reference proteome</keyword>
<evidence type="ECO:0000313" key="3">
    <source>
        <dbReference type="EMBL" id="GAA3619332.1"/>
    </source>
</evidence>
<proteinExistence type="predicted"/>
<dbReference type="Pfam" id="PF13828">
    <property type="entry name" value="DUF4190"/>
    <property type="match status" value="1"/>
</dbReference>
<dbReference type="EMBL" id="BAABDQ010000059">
    <property type="protein sequence ID" value="GAA3619332.1"/>
    <property type="molecule type" value="Genomic_DNA"/>
</dbReference>
<dbReference type="InterPro" id="IPR025241">
    <property type="entry name" value="DUF4190"/>
</dbReference>
<keyword evidence="1" id="KW-1133">Transmembrane helix</keyword>
<feature type="domain" description="DUF4190" evidence="2">
    <location>
        <begin position="21"/>
        <end position="84"/>
    </location>
</feature>
<organism evidence="3 4">
    <name type="scientific">Nonomuraea rosea</name>
    <dbReference type="NCBI Taxonomy" id="638574"/>
    <lineage>
        <taxon>Bacteria</taxon>
        <taxon>Bacillati</taxon>
        <taxon>Actinomycetota</taxon>
        <taxon>Actinomycetes</taxon>
        <taxon>Streptosporangiales</taxon>
        <taxon>Streptosporangiaceae</taxon>
        <taxon>Nonomuraea</taxon>
    </lineage>
</organism>
<accession>A0ABP6ZVU5</accession>
<comment type="caution">
    <text evidence="3">The sequence shown here is derived from an EMBL/GenBank/DDBJ whole genome shotgun (WGS) entry which is preliminary data.</text>
</comment>
<name>A0ABP6ZVU5_9ACTN</name>
<gene>
    <name evidence="3" type="ORF">GCM10022419_126180</name>
</gene>
<evidence type="ECO:0000259" key="2">
    <source>
        <dbReference type="Pfam" id="PF13828"/>
    </source>
</evidence>
<keyword evidence="1" id="KW-0812">Transmembrane</keyword>
<reference evidence="4" key="1">
    <citation type="journal article" date="2019" name="Int. J. Syst. Evol. Microbiol.">
        <title>The Global Catalogue of Microorganisms (GCM) 10K type strain sequencing project: providing services to taxonomists for standard genome sequencing and annotation.</title>
        <authorList>
            <consortium name="The Broad Institute Genomics Platform"/>
            <consortium name="The Broad Institute Genome Sequencing Center for Infectious Disease"/>
            <person name="Wu L."/>
            <person name="Ma J."/>
        </authorList>
    </citation>
    <scope>NUCLEOTIDE SEQUENCE [LARGE SCALE GENOMIC DNA]</scope>
    <source>
        <strain evidence="4">JCM 17326</strain>
    </source>
</reference>
<feature type="transmembrane region" description="Helical" evidence="1">
    <location>
        <begin position="20"/>
        <end position="50"/>
    </location>
</feature>